<protein>
    <recommendedName>
        <fullName evidence="2">Beta-lactamase-related domain-containing protein</fullName>
    </recommendedName>
</protein>
<name>A0ABQ2LX51_9ACTN</name>
<keyword evidence="4" id="KW-1185">Reference proteome</keyword>
<evidence type="ECO:0000256" key="1">
    <source>
        <dbReference type="ARBA" id="ARBA00022801"/>
    </source>
</evidence>
<sequence length="277" mass="29519">MPQCVLGSDDVCEPQSRHGHAPDAFVEIGSLTKVLTGTALARLADDRVLGLDDPVERWVGAPRGTGITLRHLVDHTSGLPRLPPGPLDSDPYLNFTDAALRDLLTRLDEVAVAPPGGEEVYSNLGYAVLGAVLSAAAGQTFEDVVRTRVLDPLGLGDGFAVTPPAGRRLVPTGLFGRPRRLWTTNGAVLPAAGMWATPRAVDSLVQQLVVDRALGDPAGSWQRSGRLLWHDGATLNSSVFAGAFTDGGRLVVHRLHGSPERTKRVAVRYLRAARGQR</sequence>
<proteinExistence type="predicted"/>
<reference evidence="4" key="1">
    <citation type="journal article" date="2019" name="Int. J. Syst. Evol. Microbiol.">
        <title>The Global Catalogue of Microorganisms (GCM) 10K type strain sequencing project: providing services to taxonomists for standard genome sequencing and annotation.</title>
        <authorList>
            <consortium name="The Broad Institute Genomics Platform"/>
            <consortium name="The Broad Institute Genome Sequencing Center for Infectious Disease"/>
            <person name="Wu L."/>
            <person name="Ma J."/>
        </authorList>
    </citation>
    <scope>NUCLEOTIDE SEQUENCE [LARGE SCALE GENOMIC DNA]</scope>
    <source>
        <strain evidence="4">CGMCC 4.7178</strain>
    </source>
</reference>
<evidence type="ECO:0000259" key="2">
    <source>
        <dbReference type="Pfam" id="PF00144"/>
    </source>
</evidence>
<gene>
    <name evidence="3" type="ORF">GCM10012287_09700</name>
</gene>
<evidence type="ECO:0000313" key="3">
    <source>
        <dbReference type="EMBL" id="GGO44341.1"/>
    </source>
</evidence>
<evidence type="ECO:0000313" key="4">
    <source>
        <dbReference type="Proteomes" id="UP000631535"/>
    </source>
</evidence>
<dbReference type="Gene3D" id="3.40.710.10">
    <property type="entry name" value="DD-peptidase/beta-lactamase superfamily"/>
    <property type="match status" value="1"/>
</dbReference>
<dbReference type="PANTHER" id="PTHR43283:SF11">
    <property type="entry name" value="BETA-LACTAMASE-RELATED DOMAIN-CONTAINING PROTEIN"/>
    <property type="match status" value="1"/>
</dbReference>
<dbReference type="SUPFAM" id="SSF56601">
    <property type="entry name" value="beta-lactamase/transpeptidase-like"/>
    <property type="match status" value="1"/>
</dbReference>
<dbReference type="InterPro" id="IPR012338">
    <property type="entry name" value="Beta-lactam/transpept-like"/>
</dbReference>
<dbReference type="PANTHER" id="PTHR43283">
    <property type="entry name" value="BETA-LACTAMASE-RELATED"/>
    <property type="match status" value="1"/>
</dbReference>
<dbReference type="EMBL" id="BMMP01000002">
    <property type="protein sequence ID" value="GGO44341.1"/>
    <property type="molecule type" value="Genomic_DNA"/>
</dbReference>
<comment type="caution">
    <text evidence="3">The sequence shown here is derived from an EMBL/GenBank/DDBJ whole genome shotgun (WGS) entry which is preliminary data.</text>
</comment>
<dbReference type="Pfam" id="PF00144">
    <property type="entry name" value="Beta-lactamase"/>
    <property type="match status" value="1"/>
</dbReference>
<organism evidence="3 4">
    <name type="scientific">Streptomyces daqingensis</name>
    <dbReference type="NCBI Taxonomy" id="1472640"/>
    <lineage>
        <taxon>Bacteria</taxon>
        <taxon>Bacillati</taxon>
        <taxon>Actinomycetota</taxon>
        <taxon>Actinomycetes</taxon>
        <taxon>Kitasatosporales</taxon>
        <taxon>Streptomycetaceae</taxon>
        <taxon>Streptomyces</taxon>
    </lineage>
</organism>
<keyword evidence="1" id="KW-0378">Hydrolase</keyword>
<dbReference type="InterPro" id="IPR050789">
    <property type="entry name" value="Diverse_Enzym_Activities"/>
</dbReference>
<dbReference type="Proteomes" id="UP000631535">
    <property type="component" value="Unassembled WGS sequence"/>
</dbReference>
<feature type="domain" description="Beta-lactamase-related" evidence="2">
    <location>
        <begin position="18"/>
        <end position="224"/>
    </location>
</feature>
<dbReference type="InterPro" id="IPR001466">
    <property type="entry name" value="Beta-lactam-related"/>
</dbReference>
<accession>A0ABQ2LX51</accession>